<dbReference type="EMBL" id="CAJVPY010001282">
    <property type="protein sequence ID" value="CAG8515169.1"/>
    <property type="molecule type" value="Genomic_DNA"/>
</dbReference>
<comment type="caution">
    <text evidence="1">The sequence shown here is derived from an EMBL/GenBank/DDBJ whole genome shotgun (WGS) entry which is preliminary data.</text>
</comment>
<gene>
    <name evidence="1" type="ORF">DERYTH_LOCUS3585</name>
</gene>
<keyword evidence="2" id="KW-1185">Reference proteome</keyword>
<evidence type="ECO:0000313" key="2">
    <source>
        <dbReference type="Proteomes" id="UP000789405"/>
    </source>
</evidence>
<evidence type="ECO:0000313" key="1">
    <source>
        <dbReference type="EMBL" id="CAG8515169.1"/>
    </source>
</evidence>
<dbReference type="Proteomes" id="UP000789405">
    <property type="component" value="Unassembled WGS sequence"/>
</dbReference>
<reference evidence="1" key="1">
    <citation type="submission" date="2021-06" db="EMBL/GenBank/DDBJ databases">
        <authorList>
            <person name="Kallberg Y."/>
            <person name="Tangrot J."/>
            <person name="Rosling A."/>
        </authorList>
    </citation>
    <scope>NUCLEOTIDE SEQUENCE</scope>
    <source>
        <strain evidence="1">MA453B</strain>
    </source>
</reference>
<organism evidence="1 2">
    <name type="scientific">Dentiscutata erythropus</name>
    <dbReference type="NCBI Taxonomy" id="1348616"/>
    <lineage>
        <taxon>Eukaryota</taxon>
        <taxon>Fungi</taxon>
        <taxon>Fungi incertae sedis</taxon>
        <taxon>Mucoromycota</taxon>
        <taxon>Glomeromycotina</taxon>
        <taxon>Glomeromycetes</taxon>
        <taxon>Diversisporales</taxon>
        <taxon>Gigasporaceae</taxon>
        <taxon>Dentiscutata</taxon>
    </lineage>
</organism>
<proteinExistence type="predicted"/>
<dbReference type="AlphaFoldDB" id="A0A9N9F829"/>
<protein>
    <submittedName>
        <fullName evidence="1">21371_t:CDS:1</fullName>
    </submittedName>
</protein>
<accession>A0A9N9F829</accession>
<name>A0A9N9F829_9GLOM</name>
<sequence>MEHKIWSYFTKIRIVSDYKQLQVKCNYCENLCNKNILRCKGYLK</sequence>